<proteinExistence type="inferred from homology"/>
<gene>
    <name evidence="6" type="ORF">ACFQ03_24820</name>
</gene>
<dbReference type="Proteomes" id="UP001597120">
    <property type="component" value="Unassembled WGS sequence"/>
</dbReference>
<evidence type="ECO:0000256" key="4">
    <source>
        <dbReference type="SAM" id="SignalP"/>
    </source>
</evidence>
<dbReference type="CDD" id="cd01143">
    <property type="entry name" value="YvrC"/>
    <property type="match status" value="1"/>
</dbReference>
<evidence type="ECO:0000313" key="6">
    <source>
        <dbReference type="EMBL" id="MFD0872349.1"/>
    </source>
</evidence>
<comment type="caution">
    <text evidence="6">The sequence shown here is derived from an EMBL/GenBank/DDBJ whole genome shotgun (WGS) entry which is preliminary data.</text>
</comment>
<dbReference type="NCBIfam" id="NF038402">
    <property type="entry name" value="TroA_like"/>
    <property type="match status" value="1"/>
</dbReference>
<dbReference type="RefSeq" id="WP_379291691.1">
    <property type="nucleotide sequence ID" value="NZ_JBHTIU010000107.1"/>
</dbReference>
<feature type="region of interest" description="Disordered" evidence="3">
    <location>
        <begin position="32"/>
        <end position="82"/>
    </location>
</feature>
<evidence type="ECO:0000256" key="3">
    <source>
        <dbReference type="SAM" id="MobiDB-lite"/>
    </source>
</evidence>
<organism evidence="6 7">
    <name type="scientific">Paenibacillus residui</name>
    <dbReference type="NCBI Taxonomy" id="629724"/>
    <lineage>
        <taxon>Bacteria</taxon>
        <taxon>Bacillati</taxon>
        <taxon>Bacillota</taxon>
        <taxon>Bacilli</taxon>
        <taxon>Bacillales</taxon>
        <taxon>Paenibacillaceae</taxon>
        <taxon>Paenibacillus</taxon>
    </lineage>
</organism>
<dbReference type="PANTHER" id="PTHR30535">
    <property type="entry name" value="VITAMIN B12-BINDING PROTEIN"/>
    <property type="match status" value="1"/>
</dbReference>
<protein>
    <submittedName>
        <fullName evidence="6">ABC transporter substrate-binding protein</fullName>
    </submittedName>
</protein>
<sequence length="347" mass="37514">MSQGRTAKQMMRTMTALLLMAMLAVGLLGCGDKQQDPKGISDPAKVQDEKGKENQADGDKKPDSGDKSDDGKAKAGQTEYPLKVTDASGTELTFDKAPERIASLAPSETETLFAIGAGDQVVGVDQWSNYPEEAAAKPKIGSLETNLEALLATEPDLVVAASSNKKVIDKIREMNVPVYFSAPKTLDEVIEKIETMGLIMNKQEEAKKVAEQMKADRQKVVDAVKDAPAKKVYMEFSPGWTVGEGEFMDELVKLAGGTNIAAGEKGWFPIDPEKIIQANPEVILYAEGGGMESILEEIKKRPGWDQIDAVKNGALYPIDKDIISRVGPRLTEALLEAAKAIHPDLVK</sequence>
<dbReference type="InterPro" id="IPR054828">
    <property type="entry name" value="Vit_B12_bind_prot"/>
</dbReference>
<dbReference type="PROSITE" id="PS50983">
    <property type="entry name" value="FE_B12_PBP"/>
    <property type="match status" value="1"/>
</dbReference>
<accession>A0ABW3DII5</accession>
<reference evidence="7" key="1">
    <citation type="journal article" date="2019" name="Int. J. Syst. Evol. Microbiol.">
        <title>The Global Catalogue of Microorganisms (GCM) 10K type strain sequencing project: providing services to taxonomists for standard genome sequencing and annotation.</title>
        <authorList>
            <consortium name="The Broad Institute Genomics Platform"/>
            <consortium name="The Broad Institute Genome Sequencing Center for Infectious Disease"/>
            <person name="Wu L."/>
            <person name="Ma J."/>
        </authorList>
    </citation>
    <scope>NUCLEOTIDE SEQUENCE [LARGE SCALE GENOMIC DNA]</scope>
    <source>
        <strain evidence="7">CCUG 57263</strain>
    </source>
</reference>
<feature type="chain" id="PRO_5046518639" evidence="4">
    <location>
        <begin position="31"/>
        <end position="347"/>
    </location>
</feature>
<evidence type="ECO:0000259" key="5">
    <source>
        <dbReference type="PROSITE" id="PS50983"/>
    </source>
</evidence>
<evidence type="ECO:0000256" key="1">
    <source>
        <dbReference type="ARBA" id="ARBA00008814"/>
    </source>
</evidence>
<comment type="similarity">
    <text evidence="1">Belongs to the bacterial solute-binding protein 8 family.</text>
</comment>
<dbReference type="Pfam" id="PF01497">
    <property type="entry name" value="Peripla_BP_2"/>
    <property type="match status" value="1"/>
</dbReference>
<dbReference type="PANTHER" id="PTHR30535:SF34">
    <property type="entry name" value="MOLYBDATE-BINDING PROTEIN MOLA"/>
    <property type="match status" value="1"/>
</dbReference>
<dbReference type="Gene3D" id="3.40.50.1980">
    <property type="entry name" value="Nitrogenase molybdenum iron protein domain"/>
    <property type="match status" value="2"/>
</dbReference>
<name>A0ABW3DII5_9BACL</name>
<dbReference type="SUPFAM" id="SSF53807">
    <property type="entry name" value="Helical backbone' metal receptor"/>
    <property type="match status" value="1"/>
</dbReference>
<dbReference type="PROSITE" id="PS51257">
    <property type="entry name" value="PROKAR_LIPOPROTEIN"/>
    <property type="match status" value="1"/>
</dbReference>
<evidence type="ECO:0000313" key="7">
    <source>
        <dbReference type="Proteomes" id="UP001597120"/>
    </source>
</evidence>
<feature type="compositionally biased region" description="Basic and acidic residues" evidence="3">
    <location>
        <begin position="45"/>
        <end position="73"/>
    </location>
</feature>
<feature type="signal peptide" evidence="4">
    <location>
        <begin position="1"/>
        <end position="30"/>
    </location>
</feature>
<keyword evidence="7" id="KW-1185">Reference proteome</keyword>
<feature type="domain" description="Fe/B12 periplasmic-binding" evidence="5">
    <location>
        <begin position="100"/>
        <end position="347"/>
    </location>
</feature>
<dbReference type="InterPro" id="IPR002491">
    <property type="entry name" value="ABC_transptr_periplasmic_BD"/>
</dbReference>
<keyword evidence="2 4" id="KW-0732">Signal</keyword>
<evidence type="ECO:0000256" key="2">
    <source>
        <dbReference type="ARBA" id="ARBA00022729"/>
    </source>
</evidence>
<dbReference type="EMBL" id="JBHTIU010000107">
    <property type="protein sequence ID" value="MFD0872349.1"/>
    <property type="molecule type" value="Genomic_DNA"/>
</dbReference>
<dbReference type="InterPro" id="IPR050902">
    <property type="entry name" value="ABC_Transporter_SBP"/>
</dbReference>